<dbReference type="Proteomes" id="UP000887563">
    <property type="component" value="Unplaced"/>
</dbReference>
<dbReference type="AlphaFoldDB" id="A0A914MQV7"/>
<keyword evidence="1" id="KW-0472">Membrane</keyword>
<reference evidence="3" key="1">
    <citation type="submission" date="2022-11" db="UniProtKB">
        <authorList>
            <consortium name="WormBaseParasite"/>
        </authorList>
    </citation>
    <scope>IDENTIFICATION</scope>
</reference>
<name>A0A914MQV7_MELIC</name>
<keyword evidence="1" id="KW-1133">Transmembrane helix</keyword>
<keyword evidence="2" id="KW-1185">Reference proteome</keyword>
<organism evidence="2 3">
    <name type="scientific">Meloidogyne incognita</name>
    <name type="common">Southern root-knot nematode worm</name>
    <name type="synonym">Oxyuris incognita</name>
    <dbReference type="NCBI Taxonomy" id="6306"/>
    <lineage>
        <taxon>Eukaryota</taxon>
        <taxon>Metazoa</taxon>
        <taxon>Ecdysozoa</taxon>
        <taxon>Nematoda</taxon>
        <taxon>Chromadorea</taxon>
        <taxon>Rhabditida</taxon>
        <taxon>Tylenchina</taxon>
        <taxon>Tylenchomorpha</taxon>
        <taxon>Tylenchoidea</taxon>
        <taxon>Meloidogynidae</taxon>
        <taxon>Meloidogyninae</taxon>
        <taxon>Meloidogyne</taxon>
        <taxon>Meloidogyne incognita group</taxon>
    </lineage>
</organism>
<keyword evidence="1" id="KW-0812">Transmembrane</keyword>
<sequence>MFQIKIFFNYFLFLYLNILLIFPVNTLHKNKIIPNNLFEKFISKQNIFPQQFTIKETNNYQQPSPGFITNCSEPICEGPLAPIYCSGPLISSAWYFGLQHQCPGTKLLFEPNEILKNFRKFVINK</sequence>
<evidence type="ECO:0000313" key="3">
    <source>
        <dbReference type="WBParaSite" id="Minc3s01959g27432"/>
    </source>
</evidence>
<proteinExistence type="predicted"/>
<accession>A0A914MQV7</accession>
<evidence type="ECO:0000256" key="1">
    <source>
        <dbReference type="SAM" id="Phobius"/>
    </source>
</evidence>
<protein>
    <submittedName>
        <fullName evidence="3">Uncharacterized protein</fullName>
    </submittedName>
</protein>
<dbReference type="WBParaSite" id="Minc3s01959g27432">
    <property type="protein sequence ID" value="Minc3s01959g27432"/>
    <property type="gene ID" value="Minc3s01959g27432"/>
</dbReference>
<feature type="transmembrane region" description="Helical" evidence="1">
    <location>
        <begin position="6"/>
        <end position="24"/>
    </location>
</feature>
<evidence type="ECO:0000313" key="2">
    <source>
        <dbReference type="Proteomes" id="UP000887563"/>
    </source>
</evidence>